<dbReference type="Pfam" id="PF00535">
    <property type="entry name" value="Glycos_transf_2"/>
    <property type="match status" value="1"/>
</dbReference>
<keyword evidence="3" id="KW-1185">Reference proteome</keyword>
<name>A0ABW9RHX8_9GAMM</name>
<gene>
    <name evidence="2" type="ORF">GK011_18785</name>
</gene>
<dbReference type="CDD" id="cd00761">
    <property type="entry name" value="Glyco_tranf_GTA_type"/>
    <property type="match status" value="1"/>
</dbReference>
<dbReference type="RefSeq" id="WP_154754226.1">
    <property type="nucleotide sequence ID" value="NZ_WLZX01000011.1"/>
</dbReference>
<sequence>MSLITNQSSISQGKVLSILVTAHNLEDYITDCMESILLAVGDLLPLCEIILLDDSSVDRTPSMMMAFANKNKNSSYFRINLKKIGQVRNYGLSLCSARYITMIDGDDIVCKNSLKEIVTLLVKENPDLYICKLKEYQDAASTQVNYSLSRAQKTSSHKTIKTFLTHKKFQAHLGGKVISRKLFTELRFPDYTCYEDAATFPEILMNARSIYVDENSFYFHRKRNGSLSNTITAEKISYLAAAVIKMDSLFGEKYRIYTSCHVIELLNKHYDKISLSQLQILKGILKKSSKMRFIFNPFIRFSFKKKYIKLLSKNKY</sequence>
<dbReference type="PANTHER" id="PTHR22916:SF3">
    <property type="entry name" value="UDP-GLCNAC:BETAGAL BETA-1,3-N-ACETYLGLUCOSAMINYLTRANSFERASE-LIKE PROTEIN 1"/>
    <property type="match status" value="1"/>
</dbReference>
<organism evidence="2 3">
    <name type="scientific">Erwinia sorbitola</name>
    <dbReference type="NCBI Taxonomy" id="2681984"/>
    <lineage>
        <taxon>Bacteria</taxon>
        <taxon>Pseudomonadati</taxon>
        <taxon>Pseudomonadota</taxon>
        <taxon>Gammaproteobacteria</taxon>
        <taxon>Enterobacterales</taxon>
        <taxon>Erwiniaceae</taxon>
        <taxon>Erwinia</taxon>
    </lineage>
</organism>
<evidence type="ECO:0000313" key="3">
    <source>
        <dbReference type="Proteomes" id="UP000480164"/>
    </source>
</evidence>
<comment type="caution">
    <text evidence="2">The sequence shown here is derived from an EMBL/GenBank/DDBJ whole genome shotgun (WGS) entry which is preliminary data.</text>
</comment>
<dbReference type="PANTHER" id="PTHR22916">
    <property type="entry name" value="GLYCOSYLTRANSFERASE"/>
    <property type="match status" value="1"/>
</dbReference>
<protein>
    <submittedName>
        <fullName evidence="2">Glycosyltransferase</fullName>
    </submittedName>
</protein>
<dbReference type="Proteomes" id="UP000480164">
    <property type="component" value="Unassembled WGS sequence"/>
</dbReference>
<proteinExistence type="predicted"/>
<reference evidence="2 3" key="1">
    <citation type="submission" date="2019-11" db="EMBL/GenBank/DDBJ databases">
        <title>Erwinia sp. nov., isolated from feces of birds in Tibet plateau of China.</title>
        <authorList>
            <person name="Ge Y."/>
        </authorList>
    </citation>
    <scope>NUCLEOTIDE SEQUENCE [LARGE SCALE GENOMIC DNA]</scope>
    <source>
        <strain evidence="2 3">J316</strain>
    </source>
</reference>
<dbReference type="EMBL" id="WLZX01000011">
    <property type="protein sequence ID" value="MTD28981.1"/>
    <property type="molecule type" value="Genomic_DNA"/>
</dbReference>
<accession>A0ABW9RHX8</accession>
<evidence type="ECO:0000259" key="1">
    <source>
        <dbReference type="Pfam" id="PF00535"/>
    </source>
</evidence>
<dbReference type="Gene3D" id="3.90.550.10">
    <property type="entry name" value="Spore Coat Polysaccharide Biosynthesis Protein SpsA, Chain A"/>
    <property type="match status" value="1"/>
</dbReference>
<dbReference type="InterPro" id="IPR029044">
    <property type="entry name" value="Nucleotide-diphossugar_trans"/>
</dbReference>
<evidence type="ECO:0000313" key="2">
    <source>
        <dbReference type="EMBL" id="MTD28981.1"/>
    </source>
</evidence>
<dbReference type="SUPFAM" id="SSF53448">
    <property type="entry name" value="Nucleotide-diphospho-sugar transferases"/>
    <property type="match status" value="1"/>
</dbReference>
<feature type="domain" description="Glycosyltransferase 2-like" evidence="1">
    <location>
        <begin position="17"/>
        <end position="185"/>
    </location>
</feature>
<dbReference type="InterPro" id="IPR001173">
    <property type="entry name" value="Glyco_trans_2-like"/>
</dbReference>